<comment type="catalytic activity">
    <reaction evidence="9 10">
        <text>nicotinate beta-D-ribonucleotide + ATP + H(+) = deamido-NAD(+) + diphosphate</text>
        <dbReference type="Rhea" id="RHEA:22860"/>
        <dbReference type="ChEBI" id="CHEBI:15378"/>
        <dbReference type="ChEBI" id="CHEBI:30616"/>
        <dbReference type="ChEBI" id="CHEBI:33019"/>
        <dbReference type="ChEBI" id="CHEBI:57502"/>
        <dbReference type="ChEBI" id="CHEBI:58437"/>
        <dbReference type="EC" id="2.7.7.18"/>
    </reaction>
</comment>
<gene>
    <name evidence="10" type="primary">nadD</name>
    <name evidence="12" type="ORF">FC34_GL000578</name>
</gene>
<keyword evidence="13" id="KW-1185">Reference proteome</keyword>
<dbReference type="GO" id="GO:0004515">
    <property type="term" value="F:nicotinate-nucleotide adenylyltransferase activity"/>
    <property type="evidence" value="ECO:0007669"/>
    <property type="project" value="UniProtKB-UniRule"/>
</dbReference>
<evidence type="ECO:0000313" key="13">
    <source>
        <dbReference type="Proteomes" id="UP000051672"/>
    </source>
</evidence>
<dbReference type="STRING" id="1423727.FC34_GL000578"/>
<name>A0A0R2B285_9LACO</name>
<feature type="domain" description="Cytidyltransferase-like" evidence="11">
    <location>
        <begin position="34"/>
        <end position="190"/>
    </location>
</feature>
<dbReference type="SUPFAM" id="SSF52374">
    <property type="entry name" value="Nucleotidylyl transferase"/>
    <property type="match status" value="1"/>
</dbReference>
<dbReference type="PANTHER" id="PTHR39321:SF3">
    <property type="entry name" value="PHOSPHOPANTETHEINE ADENYLYLTRANSFERASE"/>
    <property type="match status" value="1"/>
</dbReference>
<keyword evidence="5 10" id="KW-0548">Nucleotidyltransferase</keyword>
<dbReference type="InterPro" id="IPR005248">
    <property type="entry name" value="NadD/NMNAT"/>
</dbReference>
<evidence type="ECO:0000256" key="5">
    <source>
        <dbReference type="ARBA" id="ARBA00022695"/>
    </source>
</evidence>
<dbReference type="EC" id="2.7.7.18" evidence="10"/>
<dbReference type="HAMAP" id="MF_00244">
    <property type="entry name" value="NaMN_adenylyltr"/>
    <property type="match status" value="1"/>
</dbReference>
<keyword evidence="3 10" id="KW-0662">Pyridine nucleotide biosynthesis</keyword>
<dbReference type="Gene3D" id="3.40.50.620">
    <property type="entry name" value="HUPs"/>
    <property type="match status" value="1"/>
</dbReference>
<evidence type="ECO:0000256" key="4">
    <source>
        <dbReference type="ARBA" id="ARBA00022679"/>
    </source>
</evidence>
<reference evidence="12 13" key="1">
    <citation type="journal article" date="2015" name="Genome Announc.">
        <title>Expanding the biotechnology potential of lactobacilli through comparative genomics of 213 strains and associated genera.</title>
        <authorList>
            <person name="Sun Z."/>
            <person name="Harris H.M."/>
            <person name="McCann A."/>
            <person name="Guo C."/>
            <person name="Argimon S."/>
            <person name="Zhang W."/>
            <person name="Yang X."/>
            <person name="Jeffery I.B."/>
            <person name="Cooney J.C."/>
            <person name="Kagawa T.F."/>
            <person name="Liu W."/>
            <person name="Song Y."/>
            <person name="Salvetti E."/>
            <person name="Wrobel A."/>
            <person name="Rasinkangas P."/>
            <person name="Parkhill J."/>
            <person name="Rea M.C."/>
            <person name="O'Sullivan O."/>
            <person name="Ritari J."/>
            <person name="Douillard F.P."/>
            <person name="Paul Ross R."/>
            <person name="Yang R."/>
            <person name="Briner A.E."/>
            <person name="Felis G.E."/>
            <person name="de Vos W.M."/>
            <person name="Barrangou R."/>
            <person name="Klaenhammer T.R."/>
            <person name="Caufield P.W."/>
            <person name="Cui Y."/>
            <person name="Zhang H."/>
            <person name="O'Toole P.W."/>
        </authorList>
    </citation>
    <scope>NUCLEOTIDE SEQUENCE [LARGE SCALE GENOMIC DNA]</scope>
    <source>
        <strain evidence="12 13">DSM 23927</strain>
    </source>
</reference>
<dbReference type="CDD" id="cd02165">
    <property type="entry name" value="NMNAT"/>
    <property type="match status" value="1"/>
</dbReference>
<evidence type="ECO:0000256" key="2">
    <source>
        <dbReference type="ARBA" id="ARBA00005019"/>
    </source>
</evidence>
<keyword evidence="6 10" id="KW-0547">Nucleotide-binding</keyword>
<dbReference type="NCBIfam" id="NF000841">
    <property type="entry name" value="PRK00071.1-4"/>
    <property type="match status" value="1"/>
</dbReference>
<dbReference type="AlphaFoldDB" id="A0A0R2B285"/>
<dbReference type="InterPro" id="IPR004821">
    <property type="entry name" value="Cyt_trans-like"/>
</dbReference>
<evidence type="ECO:0000256" key="10">
    <source>
        <dbReference type="HAMAP-Rule" id="MF_00244"/>
    </source>
</evidence>
<sequence length="217" mass="24701">MSFVSQVATLTRPVISVEMKEQILGIDHRKQVGLFGGTFNPIHNGHLIMAEQVGSQLGLEKVLFMPDNKPPHRDLKRAIAPEHRITMIQAAIQGNPLFGLELLEVKRGGVSYTYDTMVELKRKHPDTDYFFIIGADMVNYLPKWSRIDELIDLVTFVGVKRRGYEPASPYPILWVDSPLIEISSTDIRHRVATNQSLKYLVPDPVIDYIDKEGLYRD</sequence>
<dbReference type="InterPro" id="IPR014729">
    <property type="entry name" value="Rossmann-like_a/b/a_fold"/>
</dbReference>
<comment type="caution">
    <text evidence="12">The sequence shown here is derived from an EMBL/GenBank/DDBJ whole genome shotgun (WGS) entry which is preliminary data.</text>
</comment>
<dbReference type="NCBIfam" id="TIGR00125">
    <property type="entry name" value="cyt_tran_rel"/>
    <property type="match status" value="1"/>
</dbReference>
<dbReference type="Pfam" id="PF01467">
    <property type="entry name" value="CTP_transf_like"/>
    <property type="match status" value="1"/>
</dbReference>
<comment type="pathway">
    <text evidence="2 10">Cofactor biosynthesis; NAD(+) biosynthesis; deamido-NAD(+) from nicotinate D-ribonucleotide: step 1/1.</text>
</comment>
<evidence type="ECO:0000256" key="1">
    <source>
        <dbReference type="ARBA" id="ARBA00002324"/>
    </source>
</evidence>
<proteinExistence type="inferred from homology"/>
<evidence type="ECO:0000313" key="12">
    <source>
        <dbReference type="EMBL" id="KRM72866.1"/>
    </source>
</evidence>
<dbReference type="GO" id="GO:0009435">
    <property type="term" value="P:NAD+ biosynthetic process"/>
    <property type="evidence" value="ECO:0007669"/>
    <property type="project" value="UniProtKB-UniRule"/>
</dbReference>
<protein>
    <recommendedName>
        <fullName evidence="10">Probable nicotinate-nucleotide adenylyltransferase</fullName>
        <ecNumber evidence="10">2.7.7.18</ecNumber>
    </recommendedName>
    <alternativeName>
        <fullName evidence="10">Deamido-NAD(+) diphosphorylase</fullName>
    </alternativeName>
    <alternativeName>
        <fullName evidence="10">Deamido-NAD(+) pyrophosphorylase</fullName>
    </alternativeName>
    <alternativeName>
        <fullName evidence="10">Nicotinate mononucleotide adenylyltransferase</fullName>
        <shortName evidence="10">NaMN adenylyltransferase</shortName>
    </alternativeName>
</protein>
<keyword evidence="4 10" id="KW-0808">Transferase</keyword>
<dbReference type="NCBIfam" id="TIGR00482">
    <property type="entry name" value="nicotinate (nicotinamide) nucleotide adenylyltransferase"/>
    <property type="match status" value="1"/>
</dbReference>
<keyword evidence="8 10" id="KW-0520">NAD</keyword>
<evidence type="ECO:0000256" key="8">
    <source>
        <dbReference type="ARBA" id="ARBA00023027"/>
    </source>
</evidence>
<dbReference type="GO" id="GO:0005524">
    <property type="term" value="F:ATP binding"/>
    <property type="evidence" value="ECO:0007669"/>
    <property type="project" value="UniProtKB-KW"/>
</dbReference>
<dbReference type="Proteomes" id="UP000051672">
    <property type="component" value="Unassembled WGS sequence"/>
</dbReference>
<evidence type="ECO:0000259" key="11">
    <source>
        <dbReference type="Pfam" id="PF01467"/>
    </source>
</evidence>
<dbReference type="PATRIC" id="fig|1423727.3.peg.581"/>
<dbReference type="UniPathway" id="UPA00253">
    <property type="reaction ID" value="UER00332"/>
</dbReference>
<evidence type="ECO:0000256" key="7">
    <source>
        <dbReference type="ARBA" id="ARBA00022840"/>
    </source>
</evidence>
<organism evidence="12 13">
    <name type="scientific">Lacticaseibacillus brantae DSM 23927</name>
    <dbReference type="NCBI Taxonomy" id="1423727"/>
    <lineage>
        <taxon>Bacteria</taxon>
        <taxon>Bacillati</taxon>
        <taxon>Bacillota</taxon>
        <taxon>Bacilli</taxon>
        <taxon>Lactobacillales</taxon>
        <taxon>Lactobacillaceae</taxon>
        <taxon>Lacticaseibacillus</taxon>
    </lineage>
</organism>
<dbReference type="EMBL" id="AYZQ01000001">
    <property type="protein sequence ID" value="KRM72866.1"/>
    <property type="molecule type" value="Genomic_DNA"/>
</dbReference>
<comment type="similarity">
    <text evidence="10">Belongs to the NadD family.</text>
</comment>
<evidence type="ECO:0000256" key="9">
    <source>
        <dbReference type="ARBA" id="ARBA00048721"/>
    </source>
</evidence>
<dbReference type="NCBIfam" id="NF000840">
    <property type="entry name" value="PRK00071.1-3"/>
    <property type="match status" value="1"/>
</dbReference>
<evidence type="ECO:0000256" key="3">
    <source>
        <dbReference type="ARBA" id="ARBA00022642"/>
    </source>
</evidence>
<dbReference type="PANTHER" id="PTHR39321">
    <property type="entry name" value="NICOTINATE-NUCLEOTIDE ADENYLYLTRANSFERASE-RELATED"/>
    <property type="match status" value="1"/>
</dbReference>
<accession>A0A0R2B285</accession>
<keyword evidence="7 10" id="KW-0067">ATP-binding</keyword>
<comment type="function">
    <text evidence="1 10">Catalyzes the reversible adenylation of nicotinate mononucleotide (NaMN) to nicotinic acid adenine dinucleotide (NaAD).</text>
</comment>
<evidence type="ECO:0000256" key="6">
    <source>
        <dbReference type="ARBA" id="ARBA00022741"/>
    </source>
</evidence>